<gene>
    <name evidence="6" type="primary">hutH</name>
    <name evidence="10" type="ORF">J421_3546</name>
</gene>
<dbReference type="FunFam" id="1.10.275.10:FF:000005">
    <property type="entry name" value="Histidine ammonia-lyase"/>
    <property type="match status" value="1"/>
</dbReference>
<feature type="modified residue" description="2,3-didehydroalanine (Ser)" evidence="6">
    <location>
        <position position="160"/>
    </location>
</feature>
<evidence type="ECO:0000256" key="4">
    <source>
        <dbReference type="ARBA" id="ARBA00023239"/>
    </source>
</evidence>
<evidence type="ECO:0000313" key="10">
    <source>
        <dbReference type="EMBL" id="AHG91083.1"/>
    </source>
</evidence>
<comment type="subcellular location">
    <subcellularLocation>
        <location evidence="6 9">Cytoplasm</location>
    </subcellularLocation>
</comment>
<comment type="pathway">
    <text evidence="1 6 8">Amino-acid degradation; L-histidine degradation into L-glutamate; N-formimidoyl-L-glutamate from L-histidine: step 1/3.</text>
</comment>
<dbReference type="PANTHER" id="PTHR10362">
    <property type="entry name" value="HISTIDINE AMMONIA-LYASE"/>
    <property type="match status" value="1"/>
</dbReference>
<keyword evidence="11" id="KW-1185">Reference proteome</keyword>
<dbReference type="eggNOG" id="COG2986">
    <property type="taxonomic scope" value="Bacteria"/>
</dbReference>
<keyword evidence="6" id="KW-0963">Cytoplasm</keyword>
<dbReference type="InParanoid" id="W0RNP9"/>
<dbReference type="SUPFAM" id="SSF48557">
    <property type="entry name" value="L-aspartase-like"/>
    <property type="match status" value="1"/>
</dbReference>
<dbReference type="GO" id="GO:0005737">
    <property type="term" value="C:cytoplasm"/>
    <property type="evidence" value="ECO:0007669"/>
    <property type="project" value="UniProtKB-SubCell"/>
</dbReference>
<dbReference type="PROSITE" id="PS00488">
    <property type="entry name" value="PAL_HISTIDASE"/>
    <property type="match status" value="1"/>
</dbReference>
<dbReference type="Pfam" id="PF00221">
    <property type="entry name" value="Lyase_aromatic"/>
    <property type="match status" value="1"/>
</dbReference>
<evidence type="ECO:0000256" key="9">
    <source>
        <dbReference type="RuleBase" id="RU004480"/>
    </source>
</evidence>
<name>W0RNP9_9BACT</name>
<proteinExistence type="inferred from homology"/>
<dbReference type="PATRIC" id="fig|861299.3.peg.3599"/>
<evidence type="ECO:0000256" key="2">
    <source>
        <dbReference type="ARBA" id="ARBA00012994"/>
    </source>
</evidence>
<evidence type="ECO:0000256" key="1">
    <source>
        <dbReference type="ARBA" id="ARBA00005113"/>
    </source>
</evidence>
<keyword evidence="4 6" id="KW-0456">Lyase</keyword>
<dbReference type="InterPro" id="IPR005921">
    <property type="entry name" value="HutH"/>
</dbReference>
<accession>W0RNP9</accession>
<dbReference type="EC" id="4.3.1.3" evidence="2 6"/>
<dbReference type="UniPathway" id="UPA00379">
    <property type="reaction ID" value="UER00549"/>
</dbReference>
<evidence type="ECO:0000256" key="3">
    <source>
        <dbReference type="ARBA" id="ARBA00022808"/>
    </source>
</evidence>
<dbReference type="InterPro" id="IPR001106">
    <property type="entry name" value="Aromatic_Lyase"/>
</dbReference>
<evidence type="ECO:0000256" key="7">
    <source>
        <dbReference type="RuleBase" id="RU003954"/>
    </source>
</evidence>
<dbReference type="Gene3D" id="1.20.200.10">
    <property type="entry name" value="Fumarase/aspartase (Central domain)"/>
    <property type="match status" value="1"/>
</dbReference>
<dbReference type="InterPro" id="IPR022313">
    <property type="entry name" value="Phe/His_NH3-lyase_AS"/>
</dbReference>
<dbReference type="STRING" id="861299.J421_3546"/>
<dbReference type="InterPro" id="IPR024083">
    <property type="entry name" value="Fumarase/histidase_N"/>
</dbReference>
<dbReference type="Gene3D" id="1.10.275.10">
    <property type="entry name" value="Fumarase/aspartase (N-terminal domain)"/>
    <property type="match status" value="1"/>
</dbReference>
<reference evidence="10 11" key="1">
    <citation type="journal article" date="2014" name="Genome Announc.">
        <title>Genome Sequence and Methylome of Soil Bacterium Gemmatirosa kalamazoonensis KBS708T, a Member of the Rarely Cultivated Gemmatimonadetes Phylum.</title>
        <authorList>
            <person name="Debruyn J.M."/>
            <person name="Radosevich M."/>
            <person name="Wommack K.E."/>
            <person name="Polson S.W."/>
            <person name="Hauser L.J."/>
            <person name="Fawaz M.N."/>
            <person name="Korlach J."/>
            <person name="Tsai Y.C."/>
        </authorList>
    </citation>
    <scope>NUCLEOTIDE SEQUENCE [LARGE SCALE GENOMIC DNA]</scope>
    <source>
        <strain evidence="10 11">KBS708</strain>
    </source>
</reference>
<dbReference type="CDD" id="cd00332">
    <property type="entry name" value="PAL-HAL"/>
    <property type="match status" value="1"/>
</dbReference>
<dbReference type="FunFam" id="1.20.200.10:FF:000003">
    <property type="entry name" value="Histidine ammonia-lyase"/>
    <property type="match status" value="1"/>
</dbReference>
<dbReference type="KEGG" id="gba:J421_3546"/>
<dbReference type="HAMAP" id="MF_00229">
    <property type="entry name" value="His_ammonia_lyase"/>
    <property type="match status" value="1"/>
</dbReference>
<dbReference type="FunCoup" id="W0RNP9">
    <property type="interactions" value="93"/>
</dbReference>
<comment type="similarity">
    <text evidence="6 7">Belongs to the PAL/histidase family.</text>
</comment>
<evidence type="ECO:0000256" key="6">
    <source>
        <dbReference type="HAMAP-Rule" id="MF_00229"/>
    </source>
</evidence>
<protein>
    <recommendedName>
        <fullName evidence="2 6">Histidine ammonia-lyase</fullName>
        <shortName evidence="6">Histidase</shortName>
        <ecNumber evidence="2 6">4.3.1.3</ecNumber>
    </recommendedName>
</protein>
<keyword evidence="3 6" id="KW-0369">Histidine metabolism</keyword>
<dbReference type="Proteomes" id="UP000019151">
    <property type="component" value="Chromosome"/>
</dbReference>
<dbReference type="GO" id="GO:0019557">
    <property type="term" value="P:L-histidine catabolic process to glutamate and formate"/>
    <property type="evidence" value="ECO:0007669"/>
    <property type="project" value="UniProtKB-UniPathway"/>
</dbReference>
<organism evidence="10 11">
    <name type="scientific">Gemmatirosa kalamazoonensis</name>
    <dbReference type="NCBI Taxonomy" id="861299"/>
    <lineage>
        <taxon>Bacteria</taxon>
        <taxon>Pseudomonadati</taxon>
        <taxon>Gemmatimonadota</taxon>
        <taxon>Gemmatimonadia</taxon>
        <taxon>Gemmatimonadales</taxon>
        <taxon>Gemmatimonadaceae</taxon>
        <taxon>Gemmatirosa</taxon>
    </lineage>
</organism>
<dbReference type="HOGENOM" id="CLU_014801_4_0_0"/>
<dbReference type="InterPro" id="IPR008948">
    <property type="entry name" value="L-Aspartase-like"/>
</dbReference>
<sequence length="525" mass="55073">MALLPARPLSIIVPMTGSQVDIDGTSLTLDAVRAVADGAATVRLAPEAAERMRRSRAVVDGVVARNEVVYGVTTGFGKLSEVAIPPARLLELQRNLVRSHAAGVGARLPEREVRAMMLLRANVLARGLSGARPALAELLAGMLNDFLYPPVPEQGSVGASGDLAPLAHLALSLIGEGTLVTPDGERPAADALRAAGLEPAVLQPKEGIALINGTQAHTAVAALALHDALQLWTTAHVAGAMSLEALMGTPVAFDARIHDVRGQRGQCESAALLRALLEDSEIREAHRHGDPRVQDAYALRCMPQVHGPVRDALRFAEDLVARELNAATDNPLVFDDGAMLSGGNFHGQAVAMACDVMSIALTNLATMSERRIDRVVHPDFNYGLPAFLASDPGVHSGFMIAQVTAAALASECKVLSHPASVDTIPTDGNKEDVVPMAMGAAVKLRRIVANVRRVLAVELMCAAQGIDLRAPLRPAAALRAAHAAVRARVPRLAEDRVLSPDIEALAGGIAADAFTPRIAAQEVTS</sequence>
<comment type="PTM">
    <text evidence="6">Contains an active site 4-methylidene-imidazol-5-one (MIO), which is formed autocatalytically by cyclization and dehydration of residues Ala-Ser-Gly.</text>
</comment>
<evidence type="ECO:0000256" key="8">
    <source>
        <dbReference type="RuleBase" id="RU004479"/>
    </source>
</evidence>
<comment type="catalytic activity">
    <reaction evidence="5 6 8">
        <text>L-histidine = trans-urocanate + NH4(+)</text>
        <dbReference type="Rhea" id="RHEA:21232"/>
        <dbReference type="ChEBI" id="CHEBI:17771"/>
        <dbReference type="ChEBI" id="CHEBI:28938"/>
        <dbReference type="ChEBI" id="CHEBI:57595"/>
        <dbReference type="EC" id="4.3.1.3"/>
    </reaction>
</comment>
<feature type="cross-link" description="5-imidazolinone (Ala-Gly)" evidence="6">
    <location>
        <begin position="159"/>
        <end position="161"/>
    </location>
</feature>
<dbReference type="GO" id="GO:0004397">
    <property type="term" value="F:histidine ammonia-lyase activity"/>
    <property type="evidence" value="ECO:0007669"/>
    <property type="project" value="UniProtKB-UniRule"/>
</dbReference>
<dbReference type="NCBIfam" id="NF006871">
    <property type="entry name" value="PRK09367.1"/>
    <property type="match status" value="1"/>
</dbReference>
<evidence type="ECO:0000313" key="11">
    <source>
        <dbReference type="Proteomes" id="UP000019151"/>
    </source>
</evidence>
<dbReference type="AlphaFoldDB" id="W0RNP9"/>
<evidence type="ECO:0000256" key="5">
    <source>
        <dbReference type="ARBA" id="ARBA00049269"/>
    </source>
</evidence>
<dbReference type="GO" id="GO:0019556">
    <property type="term" value="P:L-histidine catabolic process to glutamate and formamide"/>
    <property type="evidence" value="ECO:0007669"/>
    <property type="project" value="UniProtKB-UniPathway"/>
</dbReference>
<dbReference type="EMBL" id="CP007128">
    <property type="protein sequence ID" value="AHG91083.1"/>
    <property type="molecule type" value="Genomic_DNA"/>
</dbReference>
<dbReference type="NCBIfam" id="TIGR01225">
    <property type="entry name" value="hutH"/>
    <property type="match status" value="1"/>
</dbReference>